<dbReference type="Proteomes" id="UP000485569">
    <property type="component" value="Unassembled WGS sequence"/>
</dbReference>
<proteinExistence type="predicted"/>
<gene>
    <name evidence="2" type="ORF">BWY41_00981</name>
</gene>
<dbReference type="EMBL" id="MWBQ01000066">
    <property type="protein sequence ID" value="OQA58772.1"/>
    <property type="molecule type" value="Genomic_DNA"/>
</dbReference>
<evidence type="ECO:0000256" key="1">
    <source>
        <dbReference type="SAM" id="Phobius"/>
    </source>
</evidence>
<reference evidence="2" key="1">
    <citation type="submission" date="2017-02" db="EMBL/GenBank/DDBJ databases">
        <title>Delving into the versatile metabolic prowess of the omnipresent phylum Bacteroidetes.</title>
        <authorList>
            <person name="Nobu M.K."/>
            <person name="Mei R."/>
            <person name="Narihiro T."/>
            <person name="Kuroda K."/>
            <person name="Liu W.-T."/>
        </authorList>
    </citation>
    <scope>NUCLEOTIDE SEQUENCE</scope>
    <source>
        <strain evidence="2">ADurb.Bin276</strain>
    </source>
</reference>
<keyword evidence="1" id="KW-0812">Transmembrane</keyword>
<keyword evidence="1" id="KW-1133">Transmembrane helix</keyword>
<feature type="transmembrane region" description="Helical" evidence="1">
    <location>
        <begin position="192"/>
        <end position="211"/>
    </location>
</feature>
<comment type="caution">
    <text evidence="2">The sequence shown here is derived from an EMBL/GenBank/DDBJ whole genome shotgun (WGS) entry which is preliminary data.</text>
</comment>
<dbReference type="PANTHER" id="PTHR37305">
    <property type="entry name" value="INTEGRAL MEMBRANE PROTEIN-RELATED"/>
    <property type="match status" value="1"/>
</dbReference>
<organism evidence="2">
    <name type="scientific">Candidatus Atribacter allofermentans</name>
    <dbReference type="NCBI Taxonomy" id="1852833"/>
    <lineage>
        <taxon>Bacteria</taxon>
        <taxon>Pseudomonadati</taxon>
        <taxon>Atribacterota</taxon>
        <taxon>Atribacteria</taxon>
        <taxon>Atribacterales</taxon>
        <taxon>Atribacteraceae</taxon>
        <taxon>Atribacter</taxon>
    </lineage>
</organism>
<feature type="transmembrane region" description="Helical" evidence="1">
    <location>
        <begin position="159"/>
        <end position="180"/>
    </location>
</feature>
<dbReference type="PANTHER" id="PTHR37305:SF1">
    <property type="entry name" value="MEMBRANE PROTEIN"/>
    <property type="match status" value="1"/>
</dbReference>
<dbReference type="GO" id="GO:0005886">
    <property type="term" value="C:plasma membrane"/>
    <property type="evidence" value="ECO:0007669"/>
    <property type="project" value="UniProtKB-SubCell"/>
</dbReference>
<protein>
    <submittedName>
        <fullName evidence="2">ABC-2 family transporter protein</fullName>
    </submittedName>
</protein>
<dbReference type="AlphaFoldDB" id="A0A1V5SXR1"/>
<feature type="transmembrane region" description="Helical" evidence="1">
    <location>
        <begin position="109"/>
        <end position="139"/>
    </location>
</feature>
<feature type="transmembrane region" description="Helical" evidence="1">
    <location>
        <begin position="21"/>
        <end position="39"/>
    </location>
</feature>
<sequence length="271" mass="29933">MNILGSEIQKIRANYRTYGGLIVLWGLGILIGINVWYNPSLLPLKQLGFRLSGLYIPGLTLYPLAVVGPVVAVLIAGESIAGERIKGTLRMILTRPVPRVRIYLGKLSLIILYSLFIVFSTLLITSLLGFFLFGGGSVVLPVELNNMSAGFFTLSAQEAILRLILAGLTVSFYILTYASIALCLSSFMSHSLASPIFTLIFTAASTVVQNLEVFKPISPFLITRHLLSWQNLMNQTIEWNSLIFSYIIVGFYFLGSLLIGIIIFNRKDETT</sequence>
<feature type="transmembrane region" description="Helical" evidence="1">
    <location>
        <begin position="59"/>
        <end position="81"/>
    </location>
</feature>
<dbReference type="Pfam" id="PF12679">
    <property type="entry name" value="ABC2_membrane_2"/>
    <property type="match status" value="1"/>
</dbReference>
<feature type="transmembrane region" description="Helical" evidence="1">
    <location>
        <begin position="243"/>
        <end position="264"/>
    </location>
</feature>
<accession>A0A1V5SXR1</accession>
<evidence type="ECO:0000313" key="2">
    <source>
        <dbReference type="EMBL" id="OQA58772.1"/>
    </source>
</evidence>
<keyword evidence="1" id="KW-0472">Membrane</keyword>
<dbReference type="GO" id="GO:0140359">
    <property type="term" value="F:ABC-type transporter activity"/>
    <property type="evidence" value="ECO:0007669"/>
    <property type="project" value="InterPro"/>
</dbReference>
<name>A0A1V5SXR1_9BACT</name>